<keyword evidence="2" id="KW-0539">Nucleus</keyword>
<comment type="function">
    <text evidence="2">DNA-dependent RNA polymerase catalyzes the transcription of DNA into RNA using the four ribonucleoside triphosphates as substrates. Specific core component of RNA polymerase III which synthesizes small RNAs, such as 5S rRNA and tRNAs.</text>
</comment>
<proteinExistence type="inferred from homology"/>
<dbReference type="GO" id="GO:0003697">
    <property type="term" value="F:single-stranded DNA binding"/>
    <property type="evidence" value="ECO:0007669"/>
    <property type="project" value="UniProtKB-UniRule"/>
</dbReference>
<dbReference type="PANTHER" id="PTHR12949:SF0">
    <property type="entry name" value="DNA-DIRECTED RNA POLYMERASE III SUBUNIT RPC3"/>
    <property type="match status" value="1"/>
</dbReference>
<evidence type="ECO:0000313" key="5">
    <source>
        <dbReference type="EMBL" id="VDK87805.1"/>
    </source>
</evidence>
<keyword evidence="2" id="KW-0804">Transcription</keyword>
<dbReference type="OrthoDB" id="272392at2759"/>
<dbReference type="GO" id="GO:0006351">
    <property type="term" value="P:DNA-templated transcription"/>
    <property type="evidence" value="ECO:0007669"/>
    <property type="project" value="InterPro"/>
</dbReference>
<keyword evidence="2" id="KW-0240">DNA-directed RNA polymerase</keyword>
<dbReference type="Proteomes" id="UP000277928">
    <property type="component" value="Unassembled WGS sequence"/>
</dbReference>
<evidence type="ECO:0000256" key="2">
    <source>
        <dbReference type="RuleBase" id="RU367076"/>
    </source>
</evidence>
<protein>
    <recommendedName>
        <fullName evidence="2">DNA-directed RNA polymerase III subunit RPC3</fullName>
        <shortName evidence="2">RNA polymerase III subunit C3</shortName>
    </recommendedName>
</protein>
<dbReference type="Pfam" id="PF08221">
    <property type="entry name" value="HTH_9"/>
    <property type="match status" value="2"/>
</dbReference>
<feature type="domain" description="RNA polymerase III subunit RPC82-related helix-turn-helix" evidence="4">
    <location>
        <begin position="92"/>
        <end position="145"/>
    </location>
</feature>
<organism evidence="5 6">
    <name type="scientific">Litomosoides sigmodontis</name>
    <name type="common">Filarial nematode worm</name>
    <dbReference type="NCBI Taxonomy" id="42156"/>
    <lineage>
        <taxon>Eukaryota</taxon>
        <taxon>Metazoa</taxon>
        <taxon>Ecdysozoa</taxon>
        <taxon>Nematoda</taxon>
        <taxon>Chromadorea</taxon>
        <taxon>Rhabditida</taxon>
        <taxon>Spirurina</taxon>
        <taxon>Spiruromorpha</taxon>
        <taxon>Filarioidea</taxon>
        <taxon>Onchocercidae</taxon>
        <taxon>Litomosoides</taxon>
    </lineage>
</organism>
<dbReference type="PANTHER" id="PTHR12949">
    <property type="entry name" value="RNA POLYMERASE III DNA DIRECTED -RELATED"/>
    <property type="match status" value="1"/>
</dbReference>
<dbReference type="InterPro" id="IPR013197">
    <property type="entry name" value="RNA_pol_III_RPC82-rel_HTH"/>
</dbReference>
<feature type="domain" description="RNA polymerase III Rpc82 C -terminal" evidence="3">
    <location>
        <begin position="171"/>
        <end position="321"/>
    </location>
</feature>
<accession>A0A3P6U1G8</accession>
<comment type="similarity">
    <text evidence="1 2">Belongs to the eukaryotic RPC3/POLR3C RNA polymerase subunit family.</text>
</comment>
<gene>
    <name evidence="5" type="ORF">NLS_LOCUS8346</name>
</gene>
<feature type="domain" description="RNA polymerase III subunit RPC82-related helix-turn-helix" evidence="4">
    <location>
        <begin position="9"/>
        <end position="68"/>
    </location>
</feature>
<dbReference type="STRING" id="42156.A0A3P6U1G8"/>
<reference evidence="5 6" key="1">
    <citation type="submission" date="2018-08" db="EMBL/GenBank/DDBJ databases">
        <authorList>
            <person name="Laetsch R D."/>
            <person name="Stevens L."/>
            <person name="Kumar S."/>
            <person name="Blaxter L. M."/>
        </authorList>
    </citation>
    <scope>NUCLEOTIDE SEQUENCE [LARGE SCALE GENOMIC DNA]</scope>
</reference>
<name>A0A3P6U1G8_LITSI</name>
<dbReference type="Pfam" id="PF05645">
    <property type="entry name" value="RNA_pol_Rpc82"/>
    <property type="match status" value="1"/>
</dbReference>
<keyword evidence="6" id="KW-1185">Reference proteome</keyword>
<evidence type="ECO:0000256" key="1">
    <source>
        <dbReference type="ARBA" id="ARBA00007206"/>
    </source>
</evidence>
<dbReference type="InterPro" id="IPR008806">
    <property type="entry name" value="RNA_pol_III_Rpc82_C"/>
</dbReference>
<comment type="subcellular location">
    <subcellularLocation>
        <location evidence="2">Nucleus</location>
    </subcellularLocation>
</comment>
<dbReference type="InterPro" id="IPR039748">
    <property type="entry name" value="RPC3"/>
</dbReference>
<evidence type="ECO:0000313" key="6">
    <source>
        <dbReference type="Proteomes" id="UP000277928"/>
    </source>
</evidence>
<dbReference type="OMA" id="LTHEKDS"/>
<dbReference type="AlphaFoldDB" id="A0A3P6U1G8"/>
<sequence length="368" mass="42064">MSSAEIDACAEILEDQFGPIAAAVGSVLLSEAIPLPIIFQRLRNRFRFSEIKRAMVILEQHGILRFSQDERHRIIYSAQVIDILRLIRSARCSFVAKTLYGEVAEAICEEIISQGRLTCSSCIRRVAARLEISNNEVKTVFCRLAETQFIMRYPRIESNFCGCPTFEKHSDPFIMPDVILDVKKQETNVDSRFRKRKNLSNEREDPDGDIYWHLNYLRFERYLRDEMVVDAYESGDSVHENCVKTLKVLLKISEMKTDSLAAASFPISIHDVVRTANVNEMSLAKHDIEIALRLLCESGGIVRKVGDSSGGLFVVDFEKAITTHCERYVESAIREKLDTRAVRVFRLLMQKGYLEEDHVTYGLISIVQ</sequence>
<dbReference type="GO" id="GO:0005666">
    <property type="term" value="C:RNA polymerase III complex"/>
    <property type="evidence" value="ECO:0007669"/>
    <property type="project" value="UniProtKB-UniRule"/>
</dbReference>
<evidence type="ECO:0000259" key="3">
    <source>
        <dbReference type="Pfam" id="PF05645"/>
    </source>
</evidence>
<comment type="subunit">
    <text evidence="2">Component of the RNA polymerase III (Pol III) complex consisting of 17 subunits.</text>
</comment>
<dbReference type="Gene3D" id="1.10.10.10">
    <property type="entry name" value="Winged helix-like DNA-binding domain superfamily/Winged helix DNA-binding domain"/>
    <property type="match status" value="4"/>
</dbReference>
<dbReference type="InterPro" id="IPR036388">
    <property type="entry name" value="WH-like_DNA-bd_sf"/>
</dbReference>
<dbReference type="EMBL" id="UYRX01001033">
    <property type="protein sequence ID" value="VDK87805.1"/>
    <property type="molecule type" value="Genomic_DNA"/>
</dbReference>
<evidence type="ECO:0000259" key="4">
    <source>
        <dbReference type="Pfam" id="PF08221"/>
    </source>
</evidence>